<organismHost>
    <name type="scientific">Mus musculus</name>
    <name type="common">Mouse</name>
    <dbReference type="NCBI Taxonomy" id="10090"/>
</organismHost>
<dbReference type="InterPro" id="IPR001070">
    <property type="entry name" value="Polyoma_coat_VP2"/>
</dbReference>
<organism evidence="18 19">
    <name type="scientific">Murine polyomavirus (strain BG)</name>
    <name type="common">MPyV</name>
    <dbReference type="NCBI Taxonomy" id="179241"/>
    <lineage>
        <taxon>Viruses</taxon>
        <taxon>Monodnaviria</taxon>
        <taxon>Shotokuvirae</taxon>
        <taxon>Cossaviricota</taxon>
        <taxon>Papovaviricetes</taxon>
        <taxon>Sepolyvirales</taxon>
        <taxon>Polyomaviridae</taxon>
        <taxon>Alphapolyomavirus</taxon>
        <taxon>Mus musculus polyomavirus 1</taxon>
    </lineage>
</organism>
<dbReference type="GO" id="GO:0019028">
    <property type="term" value="C:viral capsid"/>
    <property type="evidence" value="ECO:0007669"/>
    <property type="project" value="UniProtKB-UniRule"/>
</dbReference>
<evidence type="ECO:0000256" key="2">
    <source>
        <dbReference type="ARBA" id="ARBA00004328"/>
    </source>
</evidence>
<keyword evidence="7" id="KW-1048">Host nucleus</keyword>
<evidence type="ECO:0000256" key="10">
    <source>
        <dbReference type="ARBA" id="ARBA00022870"/>
    </source>
</evidence>
<evidence type="ECO:0000256" key="16">
    <source>
        <dbReference type="ARBA" id="ARBA00023296"/>
    </source>
</evidence>
<name>A0A247D725_POVBG</name>
<sequence length="319" mass="34724">MGAALTILVDLIEGLAEVSTLTGLSAEAILSGEALAALDGEITALTLEGVMSSETALATMGISEEVYGFVSTVPVFVNRTAGAIWLMQTVQGASTISLGIQRYLHNEEVPTVNRNMALIPWRDPALLDIYFPGVNQFAHALNVVHDWGHGLLHSVGRYVWQMVVQETQHRLEGAVRELTVRQTHTFLDGLARLLENTRWVVSNAPQSAIDAINRGASSVSSGYSSLSDYYRQLGLNPPQRRALFNRIEGSMGNGGPTPAAHIQDESGEVIKFYQAPGGAHQRVTPDWMLPLILGLYGDITPTWATVIEEDGPQKKKRRL</sequence>
<dbReference type="OrthoDB" id="6378at10239"/>
<keyword evidence="19" id="KW-1185">Reference proteome</keyword>
<evidence type="ECO:0000256" key="7">
    <source>
        <dbReference type="ARBA" id="ARBA00022562"/>
    </source>
</evidence>
<dbReference type="KEGG" id="vg:22619584"/>
<proteinExistence type="inferred from homology"/>
<evidence type="ECO:0000256" key="4">
    <source>
        <dbReference type="ARBA" id="ARBA00006444"/>
    </source>
</evidence>
<dbReference type="GO" id="GO:0005198">
    <property type="term" value="F:structural molecule activity"/>
    <property type="evidence" value="ECO:0007669"/>
    <property type="project" value="UniProtKB-UniRule"/>
</dbReference>
<keyword evidence="6 17" id="KW-0167">Capsid protein</keyword>
<dbReference type="GO" id="GO:0044167">
    <property type="term" value="C:host cell endoplasmic reticulum membrane"/>
    <property type="evidence" value="ECO:0007669"/>
    <property type="project" value="UniProtKB-SubCell"/>
</dbReference>
<dbReference type="RefSeq" id="YP_009111417.1">
    <property type="nucleotide sequence ID" value="NC_001515.2"/>
</dbReference>
<keyword evidence="13" id="KW-0472">Membrane</keyword>
<keyword evidence="16" id="KW-1160">Virus entry into host cell</keyword>
<dbReference type="GO" id="GO:0042025">
    <property type="term" value="C:host cell nucleus"/>
    <property type="evidence" value="ECO:0007669"/>
    <property type="project" value="UniProtKB-SubCell"/>
</dbReference>
<evidence type="ECO:0000256" key="14">
    <source>
        <dbReference type="ARBA" id="ARBA00023184"/>
    </source>
</evidence>
<evidence type="ECO:0000256" key="1">
    <source>
        <dbReference type="ARBA" id="ARBA00004147"/>
    </source>
</evidence>
<keyword evidence="12" id="KW-0238">DNA-binding</keyword>
<comment type="similarity">
    <text evidence="4 17">Belongs to the polyomaviruses capsid protein VP2 family.</text>
</comment>
<dbReference type="Proteomes" id="UP000116380">
    <property type="component" value="Segment"/>
</dbReference>
<keyword evidence="15" id="KW-0449">Lipoprotein</keyword>
<dbReference type="GO" id="GO:0075732">
    <property type="term" value="P:viral penetration into host nucleus"/>
    <property type="evidence" value="ECO:0007669"/>
    <property type="project" value="UniProtKB-KW"/>
</dbReference>
<evidence type="ECO:0000256" key="17">
    <source>
        <dbReference type="PIRNR" id="PIRNR003377"/>
    </source>
</evidence>
<evidence type="ECO:0000313" key="18">
    <source>
        <dbReference type="EMBL" id="AAL35611.1"/>
    </source>
</evidence>
<evidence type="ECO:0000256" key="15">
    <source>
        <dbReference type="ARBA" id="ARBA00023288"/>
    </source>
</evidence>
<evidence type="ECO:0000256" key="3">
    <source>
        <dbReference type="ARBA" id="ARBA00004625"/>
    </source>
</evidence>
<keyword evidence="8" id="KW-0519">Myristate</keyword>
<dbReference type="PIRSF" id="PIRSF003377">
    <property type="entry name" value="Polyoma_coat2"/>
    <property type="match status" value="1"/>
</dbReference>
<keyword evidence="10" id="KW-1043">Host membrane</keyword>
<accession>A0A247D725</accession>
<dbReference type="GO" id="GO:0046718">
    <property type="term" value="P:symbiont entry into host cell"/>
    <property type="evidence" value="ECO:0007669"/>
    <property type="project" value="UniProtKB-KW"/>
</dbReference>
<evidence type="ECO:0000256" key="13">
    <source>
        <dbReference type="ARBA" id="ARBA00023136"/>
    </source>
</evidence>
<keyword evidence="14" id="KW-1038">Host endoplasmic reticulum</keyword>
<evidence type="ECO:0000256" key="12">
    <source>
        <dbReference type="ARBA" id="ARBA00023125"/>
    </source>
</evidence>
<evidence type="ECO:0000313" key="19">
    <source>
        <dbReference type="Proteomes" id="UP000116380"/>
    </source>
</evidence>
<keyword evidence="9 17" id="KW-0946">Virion</keyword>
<keyword evidence="5" id="KW-1163">Viral penetration into host nucleus</keyword>
<dbReference type="GO" id="GO:0043657">
    <property type="term" value="C:host cell"/>
    <property type="evidence" value="ECO:0007669"/>
    <property type="project" value="GOC"/>
</dbReference>
<protein>
    <recommendedName>
        <fullName evidence="17">Minor capsid protein</fullName>
    </recommendedName>
</protein>
<comment type="subcellular location">
    <subcellularLocation>
        <location evidence="3">Host endoplasmic reticulum membrane</location>
    </subcellularLocation>
    <subcellularLocation>
        <location evidence="1">Host nucleus</location>
    </subcellularLocation>
    <subcellularLocation>
        <location evidence="2">Virion</location>
    </subcellularLocation>
</comment>
<evidence type="ECO:0000256" key="11">
    <source>
        <dbReference type="ARBA" id="ARBA00022921"/>
    </source>
</evidence>
<reference evidence="18" key="1">
    <citation type="submission" date="2001-11" db="EMBL/GenBank/DDBJ databases">
        <authorList>
            <person name="Clark B.E."/>
            <person name="Griffin B.E."/>
        </authorList>
    </citation>
    <scope>NUCLEOTIDE SEQUENCE [LARGE SCALE GENOMIC DNA]</scope>
    <source>
        <strain evidence="18">BG</strain>
    </source>
</reference>
<dbReference type="GO" id="GO:0003677">
    <property type="term" value="F:DNA binding"/>
    <property type="evidence" value="ECO:0007669"/>
    <property type="project" value="UniProtKB-KW"/>
</dbReference>
<dbReference type="Pfam" id="PF00761">
    <property type="entry name" value="Polyoma_coat2"/>
    <property type="match status" value="1"/>
</dbReference>
<evidence type="ECO:0000256" key="6">
    <source>
        <dbReference type="ARBA" id="ARBA00022561"/>
    </source>
</evidence>
<evidence type="ECO:0000256" key="8">
    <source>
        <dbReference type="ARBA" id="ARBA00022707"/>
    </source>
</evidence>
<keyword evidence="11" id="KW-0426">Late protein</keyword>
<evidence type="ECO:0000256" key="5">
    <source>
        <dbReference type="ARBA" id="ARBA00022524"/>
    </source>
</evidence>
<dbReference type="EMBL" id="AF442959">
    <property type="protein sequence ID" value="AAL35611.1"/>
    <property type="molecule type" value="Genomic_DNA"/>
</dbReference>
<dbReference type="GeneID" id="22619584"/>
<evidence type="ECO:0000256" key="9">
    <source>
        <dbReference type="ARBA" id="ARBA00022844"/>
    </source>
</evidence>